<dbReference type="Proteomes" id="UP000030671">
    <property type="component" value="Unassembled WGS sequence"/>
</dbReference>
<keyword evidence="5" id="KW-1185">Reference proteome</keyword>
<proteinExistence type="predicted"/>
<dbReference type="STRING" id="747525.W4K613"/>
<keyword evidence="2" id="KW-0472">Membrane</keyword>
<organism evidence="4 5">
    <name type="scientific">Heterobasidion irregulare (strain TC 32-1)</name>
    <dbReference type="NCBI Taxonomy" id="747525"/>
    <lineage>
        <taxon>Eukaryota</taxon>
        <taxon>Fungi</taxon>
        <taxon>Dikarya</taxon>
        <taxon>Basidiomycota</taxon>
        <taxon>Agaricomycotina</taxon>
        <taxon>Agaricomycetes</taxon>
        <taxon>Russulales</taxon>
        <taxon>Bondarzewiaceae</taxon>
        <taxon>Heterobasidion</taxon>
        <taxon>Heterobasidion annosum species complex</taxon>
    </lineage>
</organism>
<evidence type="ECO:0000313" key="4">
    <source>
        <dbReference type="EMBL" id="ETW81247.1"/>
    </source>
</evidence>
<keyword evidence="2" id="KW-0812">Transmembrane</keyword>
<dbReference type="AlphaFoldDB" id="W4K613"/>
<feature type="transmembrane region" description="Helical" evidence="2">
    <location>
        <begin position="105"/>
        <end position="129"/>
    </location>
</feature>
<feature type="compositionally biased region" description="Basic and acidic residues" evidence="1">
    <location>
        <begin position="57"/>
        <end position="80"/>
    </location>
</feature>
<feature type="region of interest" description="Disordered" evidence="1">
    <location>
        <begin position="45"/>
        <end position="86"/>
    </location>
</feature>
<evidence type="ECO:0000256" key="2">
    <source>
        <dbReference type="SAM" id="Phobius"/>
    </source>
</evidence>
<dbReference type="Gene3D" id="3.40.50.11990">
    <property type="entry name" value="RNA polymerase II accessory factor, Cdc73 C-terminal domain"/>
    <property type="match status" value="1"/>
</dbReference>
<dbReference type="EMBL" id="KI925458">
    <property type="protein sequence ID" value="ETW81247.1"/>
    <property type="molecule type" value="Genomic_DNA"/>
</dbReference>
<keyword evidence="3" id="KW-0732">Signal</keyword>
<name>W4K613_HETIT</name>
<sequence>MLLLVLLLVVVVFRVVEQRWFTAVGAGNWSKGRVCKGPRERVAEADGRSWHRTSRAGAHEGAEEGRDILDESGRDGCAGRRKERRRTPFGPSLFPLVFPPPPPPFLSVINLSVGVGVIVILIAFVVVVVDVRTFAMIGVPSGSVGVGALVERDATAVETVERTERDSDWCRRGVEGMRVHDAEGTSEGLRRTSGSWRVTKLIKWSRARDAKLSPSHLSLTQICPRANLNLRPLALASTPCTPTTHFLRLRPPDLSAPCTRVHSATTTPSTAPSRAPAAAAPVLCPCAQRVAIVMPPVLQRVDGEALVLPLPARPCLSRAPAHTRKRLLTPRLFPCSLLGGEGTTTLPGTLPPDAFFSKHAHSTLRTAAHASHERTPSSASGYVHHHAAGAAESTTSPAKRRYVADAHGLEIVKKIRQGEVELRDRTIVLCGIKASIRPARFAKLKAIKDAKKPGKAPTAIPAVSDANCSCAEKASVAFPAQSLPYRDGPDADLVHTETYYPIIMISSSPTILITMHKVKCFLEDALYARPPSSFIRVRTQPPRATRAQRT</sequence>
<reference evidence="4 5" key="1">
    <citation type="journal article" date="2012" name="New Phytol.">
        <title>Insight into trade-off between wood decay and parasitism from the genome of a fungal forest pathogen.</title>
        <authorList>
            <person name="Olson A."/>
            <person name="Aerts A."/>
            <person name="Asiegbu F."/>
            <person name="Belbahri L."/>
            <person name="Bouzid O."/>
            <person name="Broberg A."/>
            <person name="Canback B."/>
            <person name="Coutinho P.M."/>
            <person name="Cullen D."/>
            <person name="Dalman K."/>
            <person name="Deflorio G."/>
            <person name="van Diepen L.T."/>
            <person name="Dunand C."/>
            <person name="Duplessis S."/>
            <person name="Durling M."/>
            <person name="Gonthier P."/>
            <person name="Grimwood J."/>
            <person name="Fossdal C.G."/>
            <person name="Hansson D."/>
            <person name="Henrissat B."/>
            <person name="Hietala A."/>
            <person name="Himmelstrand K."/>
            <person name="Hoffmeister D."/>
            <person name="Hogberg N."/>
            <person name="James T.Y."/>
            <person name="Karlsson M."/>
            <person name="Kohler A."/>
            <person name="Kues U."/>
            <person name="Lee Y.H."/>
            <person name="Lin Y.C."/>
            <person name="Lind M."/>
            <person name="Lindquist E."/>
            <person name="Lombard V."/>
            <person name="Lucas S."/>
            <person name="Lunden K."/>
            <person name="Morin E."/>
            <person name="Murat C."/>
            <person name="Park J."/>
            <person name="Raffaello T."/>
            <person name="Rouze P."/>
            <person name="Salamov A."/>
            <person name="Schmutz J."/>
            <person name="Solheim H."/>
            <person name="Stahlberg J."/>
            <person name="Velez H."/>
            <person name="de Vries R.P."/>
            <person name="Wiebenga A."/>
            <person name="Woodward S."/>
            <person name="Yakovlev I."/>
            <person name="Garbelotto M."/>
            <person name="Martin F."/>
            <person name="Grigoriev I.V."/>
            <person name="Stenlid J."/>
        </authorList>
    </citation>
    <scope>NUCLEOTIDE SEQUENCE [LARGE SCALE GENOMIC DNA]</scope>
    <source>
        <strain evidence="4 5">TC 32-1</strain>
    </source>
</reference>
<feature type="signal peptide" evidence="3">
    <location>
        <begin position="1"/>
        <end position="18"/>
    </location>
</feature>
<evidence type="ECO:0000256" key="1">
    <source>
        <dbReference type="SAM" id="MobiDB-lite"/>
    </source>
</evidence>
<keyword evidence="2" id="KW-1133">Transmembrane helix</keyword>
<evidence type="ECO:0000313" key="5">
    <source>
        <dbReference type="Proteomes" id="UP000030671"/>
    </source>
</evidence>
<dbReference type="InterPro" id="IPR038103">
    <property type="entry name" value="CDC73_C_sf"/>
</dbReference>
<dbReference type="RefSeq" id="XP_009545921.1">
    <property type="nucleotide sequence ID" value="XM_009547626.1"/>
</dbReference>
<dbReference type="GeneID" id="20666016"/>
<dbReference type="InParanoid" id="W4K613"/>
<dbReference type="KEGG" id="hir:HETIRDRAFT_104638"/>
<protein>
    <submittedName>
        <fullName evidence="4">Uncharacterized protein</fullName>
    </submittedName>
</protein>
<dbReference type="HOGENOM" id="CLU_495274_0_0_1"/>
<gene>
    <name evidence="4" type="ORF">HETIRDRAFT_104638</name>
</gene>
<dbReference type="OrthoDB" id="2186602at2759"/>
<accession>W4K613</accession>
<feature type="chain" id="PRO_5004844321" evidence="3">
    <location>
        <begin position="19"/>
        <end position="550"/>
    </location>
</feature>
<evidence type="ECO:0000256" key="3">
    <source>
        <dbReference type="SAM" id="SignalP"/>
    </source>
</evidence>